<protein>
    <submittedName>
        <fullName evidence="1">Uncharacterized protein</fullName>
    </submittedName>
</protein>
<comment type="caution">
    <text evidence="1">The sequence shown here is derived from an EMBL/GenBank/DDBJ whole genome shotgun (WGS) entry which is preliminary data.</text>
</comment>
<organism evidence="1 2">
    <name type="scientific">Dryococelus australis</name>
    <dbReference type="NCBI Taxonomy" id="614101"/>
    <lineage>
        <taxon>Eukaryota</taxon>
        <taxon>Metazoa</taxon>
        <taxon>Ecdysozoa</taxon>
        <taxon>Arthropoda</taxon>
        <taxon>Hexapoda</taxon>
        <taxon>Insecta</taxon>
        <taxon>Pterygota</taxon>
        <taxon>Neoptera</taxon>
        <taxon>Polyneoptera</taxon>
        <taxon>Phasmatodea</taxon>
        <taxon>Verophasmatodea</taxon>
        <taxon>Anareolatae</taxon>
        <taxon>Phasmatidae</taxon>
        <taxon>Eurycanthinae</taxon>
        <taxon>Dryococelus</taxon>
    </lineage>
</organism>
<dbReference type="Proteomes" id="UP001159363">
    <property type="component" value="Chromosome 8"/>
</dbReference>
<gene>
    <name evidence="1" type="ORF">PR048_022963</name>
</gene>
<dbReference type="EMBL" id="JARBHB010000009">
    <property type="protein sequence ID" value="KAJ8875073.1"/>
    <property type="molecule type" value="Genomic_DNA"/>
</dbReference>
<reference evidence="1 2" key="1">
    <citation type="submission" date="2023-02" db="EMBL/GenBank/DDBJ databases">
        <title>LHISI_Scaffold_Assembly.</title>
        <authorList>
            <person name="Stuart O.P."/>
            <person name="Cleave R."/>
            <person name="Magrath M.J.L."/>
            <person name="Mikheyev A.S."/>
        </authorList>
    </citation>
    <scope>NUCLEOTIDE SEQUENCE [LARGE SCALE GENOMIC DNA]</scope>
    <source>
        <strain evidence="1">Daus_M_001</strain>
        <tissue evidence="1">Leg muscle</tissue>
    </source>
</reference>
<evidence type="ECO:0000313" key="2">
    <source>
        <dbReference type="Proteomes" id="UP001159363"/>
    </source>
</evidence>
<sequence length="67" mass="7921">MRVCGTLNHDVQKDITWDDKQLSHTLKVQNIWNLCKLKFHNHVCLHFLPQKVIHNNHLCLDVVDILP</sequence>
<keyword evidence="2" id="KW-1185">Reference proteome</keyword>
<proteinExistence type="predicted"/>
<evidence type="ECO:0000313" key="1">
    <source>
        <dbReference type="EMBL" id="KAJ8875073.1"/>
    </source>
</evidence>
<name>A0ABQ9GSU2_9NEOP</name>
<accession>A0ABQ9GSU2</accession>